<organism evidence="2 3">
    <name type="scientific">Microbacterium wangchenii</name>
    <dbReference type="NCBI Taxonomy" id="2541726"/>
    <lineage>
        <taxon>Bacteria</taxon>
        <taxon>Bacillati</taxon>
        <taxon>Actinomycetota</taxon>
        <taxon>Actinomycetes</taxon>
        <taxon>Micrococcales</taxon>
        <taxon>Microbacteriaceae</taxon>
        <taxon>Microbacterium</taxon>
    </lineage>
</organism>
<feature type="transmembrane region" description="Helical" evidence="1">
    <location>
        <begin position="12"/>
        <end position="34"/>
    </location>
</feature>
<name>A0ABX5STF3_9MICO</name>
<evidence type="ECO:0000313" key="2">
    <source>
        <dbReference type="EMBL" id="QBR88491.1"/>
    </source>
</evidence>
<feature type="transmembrane region" description="Helical" evidence="1">
    <location>
        <begin position="40"/>
        <end position="58"/>
    </location>
</feature>
<keyword evidence="1" id="KW-0812">Transmembrane</keyword>
<evidence type="ECO:0008006" key="4">
    <source>
        <dbReference type="Google" id="ProtNLM"/>
    </source>
</evidence>
<protein>
    <recommendedName>
        <fullName evidence="4">YiaAB two helix domain-containing protein</fullName>
    </recommendedName>
</protein>
<evidence type="ECO:0000313" key="3">
    <source>
        <dbReference type="Proteomes" id="UP000295748"/>
    </source>
</evidence>
<accession>A0ABX5STF3</accession>
<reference evidence="2 3" key="1">
    <citation type="submission" date="2019-03" db="EMBL/GenBank/DDBJ databases">
        <authorList>
            <person name="Dong K."/>
        </authorList>
    </citation>
    <scope>NUCLEOTIDE SEQUENCE [LARGE SCALE GENOMIC DNA]</scope>
    <source>
        <strain evidence="3">dk512</strain>
    </source>
</reference>
<dbReference type="EMBL" id="CP038266">
    <property type="protein sequence ID" value="QBR88491.1"/>
    <property type="molecule type" value="Genomic_DNA"/>
</dbReference>
<dbReference type="Proteomes" id="UP000295748">
    <property type="component" value="Chromosome"/>
</dbReference>
<keyword evidence="1" id="KW-0472">Membrane</keyword>
<evidence type="ECO:0000256" key="1">
    <source>
        <dbReference type="SAM" id="Phobius"/>
    </source>
</evidence>
<keyword evidence="3" id="KW-1185">Reference proteome</keyword>
<gene>
    <name evidence="2" type="ORF">E4K62_07195</name>
</gene>
<sequence>MSATTTSFRGALAQTIVYVLAAASGATILVTHLVRGDSSFGILTGAGILLTFGTLAVMSGRTTLQLHREARNAVGQVSVGIPGD</sequence>
<proteinExistence type="predicted"/>
<dbReference type="RefSeq" id="WP_135065475.1">
    <property type="nucleotide sequence ID" value="NZ_CP038266.1"/>
</dbReference>
<keyword evidence="1" id="KW-1133">Transmembrane helix</keyword>